<keyword evidence="3" id="KW-1185">Reference proteome</keyword>
<sequence length="94" mass="10131">MDATYQLKKLFGLANGPVGIESDDEHDVHDCTVCDTRFDAGDAQCPSCGSRIYRTKTVVPNAALNLLVVFVAASLSVVYNVLTGDIPKESPKEE</sequence>
<dbReference type="Proteomes" id="UP001254813">
    <property type="component" value="Unassembled WGS sequence"/>
</dbReference>
<comment type="caution">
    <text evidence="2">The sequence shown here is derived from an EMBL/GenBank/DDBJ whole genome shotgun (WGS) entry which is preliminary data.</text>
</comment>
<feature type="transmembrane region" description="Helical" evidence="1">
    <location>
        <begin position="62"/>
        <end position="82"/>
    </location>
</feature>
<keyword evidence="1" id="KW-0812">Transmembrane</keyword>
<name>A0ABU2G639_9EURY</name>
<organism evidence="2 3">
    <name type="scientific">Halogeometricum luteum</name>
    <dbReference type="NCBI Taxonomy" id="2950537"/>
    <lineage>
        <taxon>Archaea</taxon>
        <taxon>Methanobacteriati</taxon>
        <taxon>Methanobacteriota</taxon>
        <taxon>Stenosarchaea group</taxon>
        <taxon>Halobacteria</taxon>
        <taxon>Halobacteriales</taxon>
        <taxon>Haloferacaceae</taxon>
        <taxon>Halogeometricum</taxon>
    </lineage>
</organism>
<keyword evidence="1" id="KW-1133">Transmembrane helix</keyword>
<accession>A0ABU2G639</accession>
<evidence type="ECO:0000313" key="3">
    <source>
        <dbReference type="Proteomes" id="UP001254813"/>
    </source>
</evidence>
<evidence type="ECO:0000256" key="1">
    <source>
        <dbReference type="SAM" id="Phobius"/>
    </source>
</evidence>
<keyword evidence="1" id="KW-0472">Membrane</keyword>
<evidence type="ECO:0000313" key="2">
    <source>
        <dbReference type="EMBL" id="MDS0295674.1"/>
    </source>
</evidence>
<dbReference type="RefSeq" id="WP_310929619.1">
    <property type="nucleotide sequence ID" value="NZ_JAMQOQ010000004.1"/>
</dbReference>
<protein>
    <recommendedName>
        <fullName evidence="4">Zinc ribbon domain-containing protein</fullName>
    </recommendedName>
</protein>
<evidence type="ECO:0008006" key="4">
    <source>
        <dbReference type="Google" id="ProtNLM"/>
    </source>
</evidence>
<dbReference type="EMBL" id="JAMQOQ010000004">
    <property type="protein sequence ID" value="MDS0295674.1"/>
    <property type="molecule type" value="Genomic_DNA"/>
</dbReference>
<reference evidence="2 3" key="1">
    <citation type="submission" date="2022-06" db="EMBL/GenBank/DDBJ databases">
        <title>Halogeometricum sp. a new haloarchaeum isolate from saline soil.</title>
        <authorList>
            <person name="Strakova D."/>
            <person name="Galisteo C."/>
            <person name="Sanchez-Porro C."/>
            <person name="Ventosa A."/>
        </authorList>
    </citation>
    <scope>NUCLEOTIDE SEQUENCE [LARGE SCALE GENOMIC DNA]</scope>
    <source>
        <strain evidence="3">S3BR25-2</strain>
    </source>
</reference>
<gene>
    <name evidence="2" type="ORF">NDI79_15985</name>
</gene>
<proteinExistence type="predicted"/>